<keyword evidence="3" id="KW-1185">Reference proteome</keyword>
<feature type="compositionally biased region" description="Polar residues" evidence="1">
    <location>
        <begin position="208"/>
        <end position="222"/>
    </location>
</feature>
<protein>
    <submittedName>
        <fullName evidence="2">Uncharacterized protein</fullName>
    </submittedName>
</protein>
<evidence type="ECO:0000313" key="2">
    <source>
        <dbReference type="EMBL" id="MFC4983600.1"/>
    </source>
</evidence>
<gene>
    <name evidence="2" type="ORF">ACFPL4_35635</name>
</gene>
<comment type="caution">
    <text evidence="2">The sequence shown here is derived from an EMBL/GenBank/DDBJ whole genome shotgun (WGS) entry which is preliminary data.</text>
</comment>
<sequence length="222" mass="23716">MPSGGTEVIDALGVAAGERLREGAAPAAVCGELAAQTQWWWDAVLAVGRALGIPESELLRRLHGEPERVQGEFQPGEGDLYGGLMETLGVFDVAKQLDRRELLIAEHLRSAMGAMGGVASGRSLGLSRRLGVGELASVFRSLARSGPRATCSRPVEFWEALVSAGELLKLEEGIEDGTVAQTLEECRAHLAKPQRMYAEADERGSGKIRQTTATHISSDIAR</sequence>
<dbReference type="EMBL" id="JBHSJE010000020">
    <property type="protein sequence ID" value="MFC4983600.1"/>
    <property type="molecule type" value="Genomic_DNA"/>
</dbReference>
<dbReference type="Proteomes" id="UP001595908">
    <property type="component" value="Unassembled WGS sequence"/>
</dbReference>
<reference evidence="3" key="1">
    <citation type="journal article" date="2019" name="Int. J. Syst. Evol. Microbiol.">
        <title>The Global Catalogue of Microorganisms (GCM) 10K type strain sequencing project: providing services to taxonomists for standard genome sequencing and annotation.</title>
        <authorList>
            <consortium name="The Broad Institute Genomics Platform"/>
            <consortium name="The Broad Institute Genome Sequencing Center for Infectious Disease"/>
            <person name="Wu L."/>
            <person name="Ma J."/>
        </authorList>
    </citation>
    <scope>NUCLEOTIDE SEQUENCE [LARGE SCALE GENOMIC DNA]</scope>
    <source>
        <strain evidence="3">ICMP 257</strain>
    </source>
</reference>
<evidence type="ECO:0000256" key="1">
    <source>
        <dbReference type="SAM" id="MobiDB-lite"/>
    </source>
</evidence>
<dbReference type="RefSeq" id="WP_033305855.1">
    <property type="nucleotide sequence ID" value="NZ_JBHSJE010000020.1"/>
</dbReference>
<feature type="region of interest" description="Disordered" evidence="1">
    <location>
        <begin position="197"/>
        <end position="222"/>
    </location>
</feature>
<accession>A0ABV9VKI2</accession>
<name>A0ABV9VKI2_STRAZ</name>
<evidence type="ECO:0000313" key="3">
    <source>
        <dbReference type="Proteomes" id="UP001595908"/>
    </source>
</evidence>
<proteinExistence type="predicted"/>
<dbReference type="GeneID" id="36317819"/>
<organism evidence="2 3">
    <name type="scientific">Streptomyces atroolivaceus</name>
    <dbReference type="NCBI Taxonomy" id="66869"/>
    <lineage>
        <taxon>Bacteria</taxon>
        <taxon>Bacillati</taxon>
        <taxon>Actinomycetota</taxon>
        <taxon>Actinomycetes</taxon>
        <taxon>Kitasatosporales</taxon>
        <taxon>Streptomycetaceae</taxon>
        <taxon>Streptomyces</taxon>
    </lineage>
</organism>